<gene>
    <name evidence="2" type="ORF">ACFOWD_05170</name>
</gene>
<name>A0ABV8RA72_9FLAO</name>
<accession>A0ABV8RA72</accession>
<dbReference type="EMBL" id="JBHSCY010000001">
    <property type="protein sequence ID" value="MFC4268289.1"/>
    <property type="molecule type" value="Genomic_DNA"/>
</dbReference>
<feature type="signal peptide" evidence="1">
    <location>
        <begin position="1"/>
        <end position="18"/>
    </location>
</feature>
<evidence type="ECO:0000313" key="2">
    <source>
        <dbReference type="EMBL" id="MFC4268289.1"/>
    </source>
</evidence>
<keyword evidence="3" id="KW-1185">Reference proteome</keyword>
<organism evidence="2 3">
    <name type="scientific">Polaribacter marinivivus</name>
    <dbReference type="NCBI Taxonomy" id="1524260"/>
    <lineage>
        <taxon>Bacteria</taxon>
        <taxon>Pseudomonadati</taxon>
        <taxon>Bacteroidota</taxon>
        <taxon>Flavobacteriia</taxon>
        <taxon>Flavobacteriales</taxon>
        <taxon>Flavobacteriaceae</taxon>
    </lineage>
</organism>
<proteinExistence type="predicted"/>
<comment type="caution">
    <text evidence="2">The sequence shown here is derived from an EMBL/GenBank/DDBJ whole genome shotgun (WGS) entry which is preliminary data.</text>
</comment>
<dbReference type="Proteomes" id="UP001595826">
    <property type="component" value="Unassembled WGS sequence"/>
</dbReference>
<dbReference type="RefSeq" id="WP_377408679.1">
    <property type="nucleotide sequence ID" value="NZ_JBHSCY010000001.1"/>
</dbReference>
<feature type="chain" id="PRO_5046988970" evidence="1">
    <location>
        <begin position="19"/>
        <end position="99"/>
    </location>
</feature>
<evidence type="ECO:0000313" key="3">
    <source>
        <dbReference type="Proteomes" id="UP001595826"/>
    </source>
</evidence>
<evidence type="ECO:0000256" key="1">
    <source>
        <dbReference type="SAM" id="SignalP"/>
    </source>
</evidence>
<protein>
    <submittedName>
        <fullName evidence="2">Uncharacterized protein</fullName>
    </submittedName>
</protein>
<keyword evidence="1" id="KW-0732">Signal</keyword>
<reference evidence="3" key="1">
    <citation type="journal article" date="2019" name="Int. J. Syst. Evol. Microbiol.">
        <title>The Global Catalogue of Microorganisms (GCM) 10K type strain sequencing project: providing services to taxonomists for standard genome sequencing and annotation.</title>
        <authorList>
            <consortium name="The Broad Institute Genomics Platform"/>
            <consortium name="The Broad Institute Genome Sequencing Center for Infectious Disease"/>
            <person name="Wu L."/>
            <person name="Ma J."/>
        </authorList>
    </citation>
    <scope>NUCLEOTIDE SEQUENCE [LARGE SCALE GENOMIC DNA]</scope>
    <source>
        <strain evidence="3">CECT 8655</strain>
    </source>
</reference>
<sequence>MKKIILGLVIMLSITMMSFTTKQNNYVKVVELDYSLDTDSEFGVCTFTYTLIATNSITGEQQFHTFTHSTYASSESECQTAARIHMEVHRMVLATELNS</sequence>